<sequence length="190" mass="20995">MRRTDMANPYHRQKQPEAVRRALLEQAARLAVERGVAAVTVQAVADAAGVTKGGLMHHFPSKQALIEAVFQDLLDDLKNSLYESMRADPTPHGSFTRAYVIEIFDMDPGARGGLWSALSVLMLSDPKLRVMWAKWIGLWLKAGRKTDDGLDLAIIRLAADGVWLSDLSGVPLSSRAQLRDQLIKATYLES</sequence>
<dbReference type="SUPFAM" id="SSF46689">
    <property type="entry name" value="Homeodomain-like"/>
    <property type="match status" value="1"/>
</dbReference>
<dbReference type="InterPro" id="IPR036271">
    <property type="entry name" value="Tet_transcr_reg_TetR-rel_C_sf"/>
</dbReference>
<name>M9RP20_9RHOB</name>
<evidence type="ECO:0000313" key="5">
    <source>
        <dbReference type="Proteomes" id="UP000004688"/>
    </source>
</evidence>
<dbReference type="Pfam" id="PF00440">
    <property type="entry name" value="TetR_N"/>
    <property type="match status" value="1"/>
</dbReference>
<evidence type="ECO:0000313" key="4">
    <source>
        <dbReference type="EMBL" id="AGI74364.1"/>
    </source>
</evidence>
<dbReference type="SUPFAM" id="SSF48498">
    <property type="entry name" value="Tetracyclin repressor-like, C-terminal domain"/>
    <property type="match status" value="1"/>
</dbReference>
<evidence type="ECO:0000259" key="3">
    <source>
        <dbReference type="PROSITE" id="PS50977"/>
    </source>
</evidence>
<dbReference type="HOGENOM" id="CLU_091687_0_0_5"/>
<dbReference type="PRINTS" id="PR00455">
    <property type="entry name" value="HTHTETR"/>
</dbReference>
<dbReference type="PANTHER" id="PTHR30055">
    <property type="entry name" value="HTH-TYPE TRANSCRIPTIONAL REGULATOR RUTR"/>
    <property type="match status" value="1"/>
</dbReference>
<dbReference type="Pfam" id="PF17937">
    <property type="entry name" value="TetR_C_28"/>
    <property type="match status" value="1"/>
</dbReference>
<feature type="domain" description="HTH tetR-type" evidence="3">
    <location>
        <begin position="17"/>
        <end position="77"/>
    </location>
</feature>
<reference evidence="4 5" key="1">
    <citation type="journal article" date="2013" name="PLoS ONE">
        <title>Poles Apart: Arctic and Antarctic Octadecabacter strains Share High Genome Plasticity and a New Type of Xanthorhodopsin.</title>
        <authorList>
            <person name="Vollmers J."/>
            <person name="Voget S."/>
            <person name="Dietrich S."/>
            <person name="Gollnow K."/>
            <person name="Smits M."/>
            <person name="Meyer K."/>
            <person name="Brinkhoff T."/>
            <person name="Simon M."/>
            <person name="Daniel R."/>
        </authorList>
    </citation>
    <scope>NUCLEOTIDE SEQUENCE [LARGE SCALE GENOMIC DNA]</scope>
    <source>
        <strain evidence="4 5">238</strain>
    </source>
</reference>
<protein>
    <submittedName>
        <fullName evidence="4">HTH-type transcriptional regulator</fullName>
    </submittedName>
</protein>
<feature type="DNA-binding region" description="H-T-H motif" evidence="2">
    <location>
        <begin position="40"/>
        <end position="59"/>
    </location>
</feature>
<proteinExistence type="predicted"/>
<dbReference type="PROSITE" id="PS50977">
    <property type="entry name" value="HTH_TETR_2"/>
    <property type="match status" value="1"/>
</dbReference>
<dbReference type="OrthoDB" id="9809772at2"/>
<dbReference type="InterPro" id="IPR001647">
    <property type="entry name" value="HTH_TetR"/>
</dbReference>
<dbReference type="GO" id="GO:0003700">
    <property type="term" value="F:DNA-binding transcription factor activity"/>
    <property type="evidence" value="ECO:0007669"/>
    <property type="project" value="TreeGrafter"/>
</dbReference>
<dbReference type="PANTHER" id="PTHR30055:SF148">
    <property type="entry name" value="TETR-FAMILY TRANSCRIPTIONAL REGULATOR"/>
    <property type="match status" value="1"/>
</dbReference>
<dbReference type="EMBL" id="CP003742">
    <property type="protein sequence ID" value="AGI74364.1"/>
    <property type="molecule type" value="Genomic_DNA"/>
</dbReference>
<evidence type="ECO:0000256" key="2">
    <source>
        <dbReference type="PROSITE-ProRule" id="PRU00335"/>
    </source>
</evidence>
<dbReference type="GO" id="GO:0000976">
    <property type="term" value="F:transcription cis-regulatory region binding"/>
    <property type="evidence" value="ECO:0007669"/>
    <property type="project" value="TreeGrafter"/>
</dbReference>
<dbReference type="InterPro" id="IPR009057">
    <property type="entry name" value="Homeodomain-like_sf"/>
</dbReference>
<dbReference type="Gene3D" id="1.10.357.10">
    <property type="entry name" value="Tetracycline Repressor, domain 2"/>
    <property type="match status" value="1"/>
</dbReference>
<keyword evidence="1 2" id="KW-0238">DNA-binding</keyword>
<dbReference type="InterPro" id="IPR050109">
    <property type="entry name" value="HTH-type_TetR-like_transc_reg"/>
</dbReference>
<dbReference type="Proteomes" id="UP000004688">
    <property type="component" value="Chromosome"/>
</dbReference>
<dbReference type="STRING" id="391616.OA238_c44900"/>
<accession>M9RP20</accession>
<dbReference type="eggNOG" id="COG1309">
    <property type="taxonomic scope" value="Bacteria"/>
</dbReference>
<gene>
    <name evidence="4" type="ORF">OA238_c44900</name>
</gene>
<evidence type="ECO:0000256" key="1">
    <source>
        <dbReference type="ARBA" id="ARBA00023125"/>
    </source>
</evidence>
<organism evidence="4 5">
    <name type="scientific">Octadecabacter arcticus 238</name>
    <dbReference type="NCBI Taxonomy" id="391616"/>
    <lineage>
        <taxon>Bacteria</taxon>
        <taxon>Pseudomonadati</taxon>
        <taxon>Pseudomonadota</taxon>
        <taxon>Alphaproteobacteria</taxon>
        <taxon>Rhodobacterales</taxon>
        <taxon>Roseobacteraceae</taxon>
        <taxon>Octadecabacter</taxon>
    </lineage>
</organism>
<keyword evidence="5" id="KW-1185">Reference proteome</keyword>
<dbReference type="KEGG" id="oar:OA238_c44900"/>
<dbReference type="AlphaFoldDB" id="M9RP20"/>
<dbReference type="InterPro" id="IPR041479">
    <property type="entry name" value="TetR_CgmR_C"/>
</dbReference>